<evidence type="ECO:0000313" key="1">
    <source>
        <dbReference type="EMBL" id="EGG09823.1"/>
    </source>
</evidence>
<name>F4RD20_MELLP</name>
<proteinExistence type="predicted"/>
<dbReference type="RefSeq" id="XP_007406877.1">
    <property type="nucleotide sequence ID" value="XM_007406815.1"/>
</dbReference>
<dbReference type="GeneID" id="18937207"/>
<dbReference type="AlphaFoldDB" id="F4RD20"/>
<dbReference type="Proteomes" id="UP000001072">
    <property type="component" value="Unassembled WGS sequence"/>
</dbReference>
<keyword evidence="2" id="KW-1185">Reference proteome</keyword>
<dbReference type="VEuPathDB" id="FungiDB:MELLADRAFT_95330"/>
<dbReference type="InParanoid" id="F4RD20"/>
<dbReference type="HOGENOM" id="CLU_1107333_0_0_1"/>
<evidence type="ECO:0000313" key="2">
    <source>
        <dbReference type="Proteomes" id="UP000001072"/>
    </source>
</evidence>
<dbReference type="OrthoDB" id="10656619at2759"/>
<dbReference type="EMBL" id="GL883096">
    <property type="protein sequence ID" value="EGG09823.1"/>
    <property type="molecule type" value="Genomic_DNA"/>
</dbReference>
<accession>F4RD20</accession>
<protein>
    <submittedName>
        <fullName evidence="1">Uncharacterized protein</fullName>
    </submittedName>
</protein>
<gene>
    <name evidence="1" type="ORF">MELLADRAFT_95330</name>
</gene>
<organism evidence="2">
    <name type="scientific">Melampsora larici-populina (strain 98AG31 / pathotype 3-4-7)</name>
    <name type="common">Poplar leaf rust fungus</name>
    <dbReference type="NCBI Taxonomy" id="747676"/>
    <lineage>
        <taxon>Eukaryota</taxon>
        <taxon>Fungi</taxon>
        <taxon>Dikarya</taxon>
        <taxon>Basidiomycota</taxon>
        <taxon>Pucciniomycotina</taxon>
        <taxon>Pucciniomycetes</taxon>
        <taxon>Pucciniales</taxon>
        <taxon>Melampsoraceae</taxon>
        <taxon>Melampsora</taxon>
    </lineage>
</organism>
<sequence length="251" mass="28675">MSNFVMPDVEDDYISYASGLERHFQETGERLALLSTPETRLKQEAEAEAEAKAKAVAEALSKLTEREGRSSEEALPERPLGLKAKLKKLLPDALRKRDSHPKSSTLPKIVHVHQVDDQPIPSGSEEVLVISTPETRLKREAEAEAEAKAKAKAVAEALSKLTAREGRSSEEVVHFTDICFHFHWPNSLHLIDNEDEAEIKSEEEVEFESYENNPFFPQNDGILRYDEEFRVYTNRFIYDGNANLYTYRYYI</sequence>
<reference evidence="2" key="1">
    <citation type="journal article" date="2011" name="Proc. Natl. Acad. Sci. U.S.A.">
        <title>Obligate biotrophy features unraveled by the genomic analysis of rust fungi.</title>
        <authorList>
            <person name="Duplessis S."/>
            <person name="Cuomo C.A."/>
            <person name="Lin Y.-C."/>
            <person name="Aerts A."/>
            <person name="Tisserant E."/>
            <person name="Veneault-Fourrey C."/>
            <person name="Joly D.L."/>
            <person name="Hacquard S."/>
            <person name="Amselem J."/>
            <person name="Cantarel B.L."/>
            <person name="Chiu R."/>
            <person name="Coutinho P.M."/>
            <person name="Feau N."/>
            <person name="Field M."/>
            <person name="Frey P."/>
            <person name="Gelhaye E."/>
            <person name="Goldberg J."/>
            <person name="Grabherr M.G."/>
            <person name="Kodira C.D."/>
            <person name="Kohler A."/>
            <person name="Kuees U."/>
            <person name="Lindquist E.A."/>
            <person name="Lucas S.M."/>
            <person name="Mago R."/>
            <person name="Mauceli E."/>
            <person name="Morin E."/>
            <person name="Murat C."/>
            <person name="Pangilinan J.L."/>
            <person name="Park R."/>
            <person name="Pearson M."/>
            <person name="Quesneville H."/>
            <person name="Rouhier N."/>
            <person name="Sakthikumar S."/>
            <person name="Salamov A.A."/>
            <person name="Schmutz J."/>
            <person name="Selles B."/>
            <person name="Shapiro H."/>
            <person name="Tanguay P."/>
            <person name="Tuskan G.A."/>
            <person name="Henrissat B."/>
            <person name="Van de Peer Y."/>
            <person name="Rouze P."/>
            <person name="Ellis J.G."/>
            <person name="Dodds P.N."/>
            <person name="Schein J.E."/>
            <person name="Zhong S."/>
            <person name="Hamelin R.C."/>
            <person name="Grigoriev I.V."/>
            <person name="Szabo L.J."/>
            <person name="Martin F."/>
        </authorList>
    </citation>
    <scope>NUCLEOTIDE SEQUENCE [LARGE SCALE GENOMIC DNA]</scope>
    <source>
        <strain evidence="2">98AG31 / pathotype 3-4-7</strain>
    </source>
</reference>
<dbReference type="KEGG" id="mlr:MELLADRAFT_95330"/>